<proteinExistence type="predicted"/>
<dbReference type="Gene3D" id="3.30.1490.480">
    <property type="entry name" value="Endolytic murein transglycosylase"/>
    <property type="match status" value="1"/>
</dbReference>
<dbReference type="RefSeq" id="WP_035343632.1">
    <property type="nucleotide sequence ID" value="NZ_BAUU01000013.1"/>
</dbReference>
<reference evidence="1" key="1">
    <citation type="journal article" date="2014" name="Genome Announc.">
        <title>Draft Genome Sequences of Three Alkaliphilic Bacillus Strains, Bacillus wakoensis JCM 9140T, Bacillus akibai JCM 9157T, and Bacillus hemicellulosilyticus JCM 9152T.</title>
        <authorList>
            <person name="Yuki M."/>
            <person name="Oshima K."/>
            <person name="Suda W."/>
            <person name="Oshida Y."/>
            <person name="Kitamura K."/>
            <person name="Iida T."/>
            <person name="Hattori M."/>
            <person name="Ohkuma M."/>
        </authorList>
    </citation>
    <scope>NUCLEOTIDE SEQUENCE [LARGE SCALE GENOMIC DNA]</scope>
    <source>
        <strain evidence="1">JCM 9152</strain>
    </source>
</reference>
<dbReference type="OrthoDB" id="2138957at2"/>
<gene>
    <name evidence="1" type="ORF">JCM9152_2139</name>
</gene>
<comment type="caution">
    <text evidence="1">The sequence shown here is derived from an EMBL/GenBank/DDBJ whole genome shotgun (WGS) entry which is preliminary data.</text>
</comment>
<evidence type="ECO:0000313" key="1">
    <source>
        <dbReference type="EMBL" id="GAE30723.1"/>
    </source>
</evidence>
<dbReference type="EMBL" id="BAUU01000013">
    <property type="protein sequence ID" value="GAE30723.1"/>
    <property type="molecule type" value="Genomic_DNA"/>
</dbReference>
<dbReference type="STRING" id="1236971.JCM9152_2139"/>
<protein>
    <recommendedName>
        <fullName evidence="3">YceG-like family protein</fullName>
    </recommendedName>
</protein>
<evidence type="ECO:0008006" key="3">
    <source>
        <dbReference type="Google" id="ProtNLM"/>
    </source>
</evidence>
<name>W4QGE2_9BACI</name>
<sequence>MAAKGLQQFAGGLFLATALIGGALYFSHSQEEVIDAEEEDREAPLTSHEELSTAQLIEQLEQEQYVVISENEYAELSAAQLEEQEEGNEENVHERQTTYVMILEISQGMTSYDVAEQLVRGRIINNEQDLLSYVQSEQLSHRLRTGQYEVTSDMTIEEIVELMT</sequence>
<keyword evidence="2" id="KW-1185">Reference proteome</keyword>
<accession>W4QGE2</accession>
<dbReference type="AlphaFoldDB" id="W4QGE2"/>
<evidence type="ECO:0000313" key="2">
    <source>
        <dbReference type="Proteomes" id="UP000018895"/>
    </source>
</evidence>
<organism evidence="1 2">
    <name type="scientific">Halalkalibacter hemicellulosilyticusJCM 9152</name>
    <dbReference type="NCBI Taxonomy" id="1236971"/>
    <lineage>
        <taxon>Bacteria</taxon>
        <taxon>Bacillati</taxon>
        <taxon>Bacillota</taxon>
        <taxon>Bacilli</taxon>
        <taxon>Bacillales</taxon>
        <taxon>Bacillaceae</taxon>
        <taxon>Halalkalibacter</taxon>
    </lineage>
</organism>
<dbReference type="Proteomes" id="UP000018895">
    <property type="component" value="Unassembled WGS sequence"/>
</dbReference>